<sequence>MDTTLEQCGELLERVPGWRLDYYAADQPSPTDPGAYISVIRNVTDDPGCTTLLRKRANHGWSSHWIRSERAEIQAELYRNRTHQPHASVRLTLDDYTYPDNTR</sequence>
<keyword evidence="2" id="KW-1185">Reference proteome</keyword>
<protein>
    <submittedName>
        <fullName evidence="1">Uncharacterized protein</fullName>
    </submittedName>
</protein>
<dbReference type="EMBL" id="MSTI01000165">
    <property type="protein sequence ID" value="OLV15709.1"/>
    <property type="molecule type" value="Genomic_DNA"/>
</dbReference>
<proteinExistence type="predicted"/>
<comment type="caution">
    <text evidence="1">The sequence shown here is derived from an EMBL/GenBank/DDBJ whole genome shotgun (WGS) entry which is preliminary data.</text>
</comment>
<name>A0A1U7NS14_9DEIO</name>
<accession>A0A1U7NS14</accession>
<evidence type="ECO:0000313" key="1">
    <source>
        <dbReference type="EMBL" id="OLV15709.1"/>
    </source>
</evidence>
<evidence type="ECO:0000313" key="2">
    <source>
        <dbReference type="Proteomes" id="UP000186607"/>
    </source>
</evidence>
<organism evidence="1 2">
    <name type="scientific">Deinococcus marmoris</name>
    <dbReference type="NCBI Taxonomy" id="249408"/>
    <lineage>
        <taxon>Bacteria</taxon>
        <taxon>Thermotogati</taxon>
        <taxon>Deinococcota</taxon>
        <taxon>Deinococci</taxon>
        <taxon>Deinococcales</taxon>
        <taxon>Deinococcaceae</taxon>
        <taxon>Deinococcus</taxon>
    </lineage>
</organism>
<dbReference type="Proteomes" id="UP000186607">
    <property type="component" value="Unassembled WGS sequence"/>
</dbReference>
<reference evidence="1 2" key="1">
    <citation type="submission" date="2017-01" db="EMBL/GenBank/DDBJ databases">
        <title>Genome Analysis of Deinococcus marmoris KOPRI26562.</title>
        <authorList>
            <person name="Kim J.H."/>
            <person name="Oh H.-M."/>
        </authorList>
    </citation>
    <scope>NUCLEOTIDE SEQUENCE [LARGE SCALE GENOMIC DNA]</scope>
    <source>
        <strain evidence="1 2">KOPRI26562</strain>
    </source>
</reference>
<gene>
    <name evidence="1" type="ORF">BOO71_0014032</name>
</gene>
<dbReference type="AlphaFoldDB" id="A0A1U7NS14"/>